<dbReference type="AlphaFoldDB" id="A0A1Y2GPA2"/>
<organism evidence="6 7">
    <name type="scientific">Lobosporangium transversale</name>
    <dbReference type="NCBI Taxonomy" id="64571"/>
    <lineage>
        <taxon>Eukaryota</taxon>
        <taxon>Fungi</taxon>
        <taxon>Fungi incertae sedis</taxon>
        <taxon>Mucoromycota</taxon>
        <taxon>Mortierellomycotina</taxon>
        <taxon>Mortierellomycetes</taxon>
        <taxon>Mortierellales</taxon>
        <taxon>Mortierellaceae</taxon>
        <taxon>Lobosporangium</taxon>
    </lineage>
</organism>
<feature type="compositionally biased region" description="Low complexity" evidence="3">
    <location>
        <begin position="352"/>
        <end position="364"/>
    </location>
</feature>
<keyword evidence="2" id="KW-0677">Repeat</keyword>
<evidence type="ECO:0008006" key="8">
    <source>
        <dbReference type="Google" id="ProtNLM"/>
    </source>
</evidence>
<name>A0A1Y2GPA2_9FUNG</name>
<keyword evidence="4" id="KW-0472">Membrane</keyword>
<accession>A0A1Y2GPA2</accession>
<dbReference type="Pfam" id="PF24681">
    <property type="entry name" value="Kelch_KLHDC2_KLHL20_DRC7"/>
    <property type="match status" value="1"/>
</dbReference>
<evidence type="ECO:0000256" key="3">
    <source>
        <dbReference type="SAM" id="MobiDB-lite"/>
    </source>
</evidence>
<protein>
    <recommendedName>
        <fullName evidence="8">Galactose oxidase</fullName>
    </recommendedName>
</protein>
<comment type="caution">
    <text evidence="6">The sequence shown here is derived from an EMBL/GenBank/DDBJ whole genome shotgun (WGS) entry which is preliminary data.</text>
</comment>
<dbReference type="EMBL" id="MCFF01000016">
    <property type="protein sequence ID" value="ORZ17477.1"/>
    <property type="molecule type" value="Genomic_DNA"/>
</dbReference>
<feature type="transmembrane region" description="Helical" evidence="4">
    <location>
        <begin position="396"/>
        <end position="417"/>
    </location>
</feature>
<evidence type="ECO:0000256" key="2">
    <source>
        <dbReference type="ARBA" id="ARBA00022737"/>
    </source>
</evidence>
<dbReference type="RefSeq" id="XP_021881864.1">
    <property type="nucleotide sequence ID" value="XM_022023976.1"/>
</dbReference>
<dbReference type="GeneID" id="33565820"/>
<dbReference type="Proteomes" id="UP000193648">
    <property type="component" value="Unassembled WGS sequence"/>
</dbReference>
<feature type="signal peptide" evidence="5">
    <location>
        <begin position="1"/>
        <end position="30"/>
    </location>
</feature>
<evidence type="ECO:0000313" key="6">
    <source>
        <dbReference type="EMBL" id="ORZ17477.1"/>
    </source>
</evidence>
<keyword evidence="1" id="KW-0880">Kelch repeat</keyword>
<proteinExistence type="predicted"/>
<keyword evidence="7" id="KW-1185">Reference proteome</keyword>
<dbReference type="PANTHER" id="PTHR46228:SF2">
    <property type="entry name" value="KELCH REPEAT PROTEIN (AFU_ORTHOLOGUE AFUA_4G14350)"/>
    <property type="match status" value="1"/>
</dbReference>
<sequence>MMTLPCRVCLTLSYLLLFFSFIPSILHVYAQPFQPYPVYQGFSAYIDGKGLYILGGSRDPTGINLASAKQSFMIDLSASWNATTPRYALVPSLPNGPINAETPSAISSDGQSWFIVSGGTGYTLNFGTQKWSPMFSDGNIGNAYNRLVGSWGLSAVTDPITGLIYVPGGYIESSNINSMLQVNLATSSFERVPMDPTYSINPFYSAAWSRTGNMLLLLDTDGNLQSYIPSKGWNTEVQKGQIPSRRSSACLLSFNDGAKMVYFGGYSREFSNTLSDIHILDVATMTWTSGPSIIEANRRSGAACAVSNGQFIAWGGVQITATNDSFAPMNPVIFNLKTNTWVSRYVAPPPSKTTTTQRTTATSSLQPSSTAGNSTSPNDNKATNEGKTEGGSRIPIILGAVIGVLVVVVVVGGLFWYRARRRRSADDGNSLAQKAGSDDGSDNVTTNSKGDYNKRSDSPDGYSMSRLQNQAYPPPPPSFNSLRSTNDFQDRPHHNSSFSVSDDGKSPYYPPPPSSRARSPNTLIEKHPPSASRVVGRPQLGAYGAQNLSKNPHTSPTNFQHSDGLPKEMYFAVPPSTPSNPHTTSSYYHIPTSSYQ</sequence>
<dbReference type="OrthoDB" id="432528at2759"/>
<evidence type="ECO:0000256" key="1">
    <source>
        <dbReference type="ARBA" id="ARBA00022441"/>
    </source>
</evidence>
<feature type="chain" id="PRO_5012802047" description="Galactose oxidase" evidence="5">
    <location>
        <begin position="31"/>
        <end position="596"/>
    </location>
</feature>
<keyword evidence="4" id="KW-1133">Transmembrane helix</keyword>
<dbReference type="InterPro" id="IPR011043">
    <property type="entry name" value="Gal_Oxase/kelch_b-propeller"/>
</dbReference>
<keyword evidence="5" id="KW-0732">Signal</keyword>
<dbReference type="InterPro" id="IPR015915">
    <property type="entry name" value="Kelch-typ_b-propeller"/>
</dbReference>
<feature type="region of interest" description="Disordered" evidence="3">
    <location>
        <begin position="423"/>
        <end position="596"/>
    </location>
</feature>
<evidence type="ECO:0000313" key="7">
    <source>
        <dbReference type="Proteomes" id="UP000193648"/>
    </source>
</evidence>
<gene>
    <name evidence="6" type="ORF">BCR41DRAFT_352571</name>
</gene>
<evidence type="ECO:0000256" key="5">
    <source>
        <dbReference type="SAM" id="SignalP"/>
    </source>
</evidence>
<feature type="region of interest" description="Disordered" evidence="3">
    <location>
        <begin position="347"/>
        <end position="390"/>
    </location>
</feature>
<reference evidence="6 7" key="1">
    <citation type="submission" date="2016-07" db="EMBL/GenBank/DDBJ databases">
        <title>Pervasive Adenine N6-methylation of Active Genes in Fungi.</title>
        <authorList>
            <consortium name="DOE Joint Genome Institute"/>
            <person name="Mondo S.J."/>
            <person name="Dannebaum R.O."/>
            <person name="Kuo R.C."/>
            <person name="Labutti K."/>
            <person name="Haridas S."/>
            <person name="Kuo A."/>
            <person name="Salamov A."/>
            <person name="Ahrendt S.R."/>
            <person name="Lipzen A."/>
            <person name="Sullivan W."/>
            <person name="Andreopoulos W.B."/>
            <person name="Clum A."/>
            <person name="Lindquist E."/>
            <person name="Daum C."/>
            <person name="Ramamoorthy G.K."/>
            <person name="Gryganskyi A."/>
            <person name="Culley D."/>
            <person name="Magnuson J.K."/>
            <person name="James T.Y."/>
            <person name="O'Malley M.A."/>
            <person name="Stajich J.E."/>
            <person name="Spatafora J.W."/>
            <person name="Visel A."/>
            <person name="Grigoriev I.V."/>
        </authorList>
    </citation>
    <scope>NUCLEOTIDE SEQUENCE [LARGE SCALE GENOMIC DNA]</scope>
    <source>
        <strain evidence="6 7">NRRL 3116</strain>
    </source>
</reference>
<dbReference type="Gene3D" id="2.120.10.80">
    <property type="entry name" value="Kelch-type beta propeller"/>
    <property type="match status" value="2"/>
</dbReference>
<dbReference type="InParanoid" id="A0A1Y2GPA2"/>
<evidence type="ECO:0000256" key="4">
    <source>
        <dbReference type="SAM" id="Phobius"/>
    </source>
</evidence>
<keyword evidence="4" id="KW-0812">Transmembrane</keyword>
<dbReference type="PANTHER" id="PTHR46228">
    <property type="entry name" value="KELCH DOMAIN-CONTAINING PROTEIN"/>
    <property type="match status" value="1"/>
</dbReference>
<feature type="compositionally biased region" description="Polar residues" evidence="3">
    <location>
        <begin position="365"/>
        <end position="381"/>
    </location>
</feature>
<feature type="compositionally biased region" description="Polar residues" evidence="3">
    <location>
        <begin position="546"/>
        <end position="561"/>
    </location>
</feature>
<dbReference type="SUPFAM" id="SSF50965">
    <property type="entry name" value="Galactose oxidase, central domain"/>
    <property type="match status" value="1"/>
</dbReference>